<name>A0ABV4HVU7_9GAMM</name>
<comment type="caution">
    <text evidence="2">The sequence shown here is derived from an EMBL/GenBank/DDBJ whole genome shotgun (WGS) entry which is preliminary data.</text>
</comment>
<protein>
    <submittedName>
        <fullName evidence="2">Choice-of-anchor Q domain-containing protein</fullName>
    </submittedName>
</protein>
<sequence length="168" mass="17669">MFFLYFNTASVASAIGIFGDESTKSIANSTIAFNHQVDPIGATCSGVVQADGVLHLESTIVASSTCKNDPPYDDTPYDIGGSPDVDSVMGANNLVMTSWLPLPADTITTDPRRGRLAANGGRTRTHALRDSSPAIDTGNNAAGLQYDQRGAGYPRVKGVQADIGAYER</sequence>
<evidence type="ECO:0000256" key="1">
    <source>
        <dbReference type="SAM" id="MobiDB-lite"/>
    </source>
</evidence>
<accession>A0ABV4HVU7</accession>
<dbReference type="Proteomes" id="UP001566331">
    <property type="component" value="Unassembled WGS sequence"/>
</dbReference>
<reference evidence="2 3" key="1">
    <citation type="submission" date="2024-07" db="EMBL/GenBank/DDBJ databases">
        <title>Luteimonas salilacus sp. nov., isolated from the shore soil of Salt Lake in Tibet of China.</title>
        <authorList>
            <person name="Zhang X."/>
            <person name="Li A."/>
        </authorList>
    </citation>
    <scope>NUCLEOTIDE SEQUENCE [LARGE SCALE GENOMIC DNA]</scope>
    <source>
        <strain evidence="2 3">B3-2-R+30</strain>
    </source>
</reference>
<keyword evidence="3" id="KW-1185">Reference proteome</keyword>
<dbReference type="EMBL" id="JBFWIC010000057">
    <property type="protein sequence ID" value="MEZ0476876.1"/>
    <property type="molecule type" value="Genomic_DNA"/>
</dbReference>
<gene>
    <name evidence="2" type="ORF">AB6713_20065</name>
</gene>
<dbReference type="NCBIfam" id="NF041518">
    <property type="entry name" value="choice_anch_Q"/>
    <property type="match status" value="1"/>
</dbReference>
<evidence type="ECO:0000313" key="3">
    <source>
        <dbReference type="Proteomes" id="UP001566331"/>
    </source>
</evidence>
<organism evidence="2 3">
    <name type="scientific">Luteimonas salinilitoris</name>
    <dbReference type="NCBI Taxonomy" id="3237697"/>
    <lineage>
        <taxon>Bacteria</taxon>
        <taxon>Pseudomonadati</taxon>
        <taxon>Pseudomonadota</taxon>
        <taxon>Gammaproteobacteria</taxon>
        <taxon>Lysobacterales</taxon>
        <taxon>Lysobacteraceae</taxon>
        <taxon>Luteimonas</taxon>
    </lineage>
</organism>
<feature type="region of interest" description="Disordered" evidence="1">
    <location>
        <begin position="110"/>
        <end position="146"/>
    </location>
</feature>
<dbReference type="InterPro" id="IPR059226">
    <property type="entry name" value="Choice_anch_Q_dom"/>
</dbReference>
<proteinExistence type="predicted"/>
<evidence type="ECO:0000313" key="2">
    <source>
        <dbReference type="EMBL" id="MEZ0476876.1"/>
    </source>
</evidence>
<dbReference type="RefSeq" id="WP_370565881.1">
    <property type="nucleotide sequence ID" value="NZ_JBFWIB010000033.1"/>
</dbReference>